<dbReference type="PANTHER" id="PTHR43877">
    <property type="entry name" value="AMINOALKYLPHOSPHONATE N-ACETYLTRANSFERASE-RELATED-RELATED"/>
    <property type="match status" value="1"/>
</dbReference>
<feature type="region of interest" description="Disordered" evidence="3">
    <location>
        <begin position="138"/>
        <end position="164"/>
    </location>
</feature>
<evidence type="ECO:0000313" key="6">
    <source>
        <dbReference type="Proteomes" id="UP000182829"/>
    </source>
</evidence>
<dbReference type="Pfam" id="PF13673">
    <property type="entry name" value="Acetyltransf_10"/>
    <property type="match status" value="1"/>
</dbReference>
<keyword evidence="2" id="KW-0012">Acyltransferase</keyword>
<dbReference type="OrthoDB" id="111868at2157"/>
<proteinExistence type="predicted"/>
<dbReference type="PANTHER" id="PTHR43877:SF1">
    <property type="entry name" value="ACETYLTRANSFERASE"/>
    <property type="match status" value="1"/>
</dbReference>
<feature type="domain" description="N-acetyltransferase" evidence="4">
    <location>
        <begin position="2"/>
        <end position="153"/>
    </location>
</feature>
<reference evidence="5 6" key="1">
    <citation type="submission" date="2016-10" db="EMBL/GenBank/DDBJ databases">
        <authorList>
            <person name="de Groot N.N."/>
        </authorList>
    </citation>
    <scope>NUCLEOTIDE SEQUENCE [LARGE SCALE GENOMIC DNA]</scope>
    <source>
        <strain evidence="5 6">SP2</strain>
    </source>
</reference>
<keyword evidence="1" id="KW-0808">Transferase</keyword>
<dbReference type="InterPro" id="IPR050832">
    <property type="entry name" value="Bact_Acetyltransf"/>
</dbReference>
<dbReference type="SUPFAM" id="SSF55729">
    <property type="entry name" value="Acyl-CoA N-acyltransferases (Nat)"/>
    <property type="match status" value="1"/>
</dbReference>
<dbReference type="EMBL" id="FORO01000013">
    <property type="protein sequence ID" value="SFJ07661.1"/>
    <property type="molecule type" value="Genomic_DNA"/>
</dbReference>
<keyword evidence="5" id="KW-0687">Ribonucleoprotein</keyword>
<protein>
    <submittedName>
        <fullName evidence="5">Ribosomal protein S18 acetylase RimI</fullName>
    </submittedName>
</protein>
<dbReference type="RefSeq" id="WP_005578007.1">
    <property type="nucleotide sequence ID" value="NZ_FORO01000013.1"/>
</dbReference>
<dbReference type="InterPro" id="IPR000182">
    <property type="entry name" value="GNAT_dom"/>
</dbReference>
<feature type="compositionally biased region" description="Basic and acidic residues" evidence="3">
    <location>
        <begin position="151"/>
        <end position="164"/>
    </location>
</feature>
<keyword evidence="5" id="KW-0689">Ribosomal protein</keyword>
<organism evidence="5 6">
    <name type="scientific">Natronobacterium gregoryi</name>
    <dbReference type="NCBI Taxonomy" id="44930"/>
    <lineage>
        <taxon>Archaea</taxon>
        <taxon>Methanobacteriati</taxon>
        <taxon>Methanobacteriota</taxon>
        <taxon>Stenosarchaea group</taxon>
        <taxon>Halobacteria</taxon>
        <taxon>Halobacteriales</taxon>
        <taxon>Natrialbaceae</taxon>
        <taxon>Natronobacterium</taxon>
    </lineage>
</organism>
<dbReference type="Proteomes" id="UP000182829">
    <property type="component" value="Unassembled WGS sequence"/>
</dbReference>
<evidence type="ECO:0000313" key="5">
    <source>
        <dbReference type="EMBL" id="SFJ07661.1"/>
    </source>
</evidence>
<evidence type="ECO:0000259" key="4">
    <source>
        <dbReference type="PROSITE" id="PS51186"/>
    </source>
</evidence>
<evidence type="ECO:0000256" key="1">
    <source>
        <dbReference type="ARBA" id="ARBA00022679"/>
    </source>
</evidence>
<dbReference type="GO" id="GO:0016747">
    <property type="term" value="F:acyltransferase activity, transferring groups other than amino-acyl groups"/>
    <property type="evidence" value="ECO:0007669"/>
    <property type="project" value="InterPro"/>
</dbReference>
<dbReference type="GO" id="GO:0005840">
    <property type="term" value="C:ribosome"/>
    <property type="evidence" value="ECO:0007669"/>
    <property type="project" value="UniProtKB-KW"/>
</dbReference>
<evidence type="ECO:0000256" key="2">
    <source>
        <dbReference type="ARBA" id="ARBA00023315"/>
    </source>
</evidence>
<evidence type="ECO:0000256" key="3">
    <source>
        <dbReference type="SAM" id="MobiDB-lite"/>
    </source>
</evidence>
<accession>A0A1I3NE57</accession>
<dbReference type="CDD" id="cd04301">
    <property type="entry name" value="NAT_SF"/>
    <property type="match status" value="1"/>
</dbReference>
<feature type="region of interest" description="Disordered" evidence="3">
    <location>
        <begin position="1"/>
        <end position="54"/>
    </location>
</feature>
<name>A0A1I3NE57_9EURY</name>
<sequence>MNSHREAPPEDAAEMARIQSESLRQNAREESTDEQLEQLAPSEPGPDAIPDTEFVDDDCRPVVAERDGATVGWGSPLDEARLAATFVDPDYTGAGIGRTLVEELESIVRSEDRKQFTVPASLNAVGFYETLGFEKQRRIDVGTPDTPEIPSIERNELVKRRQKS</sequence>
<dbReference type="PROSITE" id="PS51186">
    <property type="entry name" value="GNAT"/>
    <property type="match status" value="1"/>
</dbReference>
<dbReference type="GeneID" id="14209550"/>
<dbReference type="Gene3D" id="3.40.630.30">
    <property type="match status" value="1"/>
</dbReference>
<dbReference type="AlphaFoldDB" id="A0A1I3NE57"/>
<dbReference type="InterPro" id="IPR016181">
    <property type="entry name" value="Acyl_CoA_acyltransferase"/>
</dbReference>
<gene>
    <name evidence="5" type="ORF">SAMN05443661_11367</name>
</gene>